<gene>
    <name evidence="2" type="primary">X975_23944</name>
    <name evidence="2" type="ORF">TNCT_331541</name>
</gene>
<feature type="domain" description="DUF5641" evidence="1">
    <location>
        <begin position="233"/>
        <end position="269"/>
    </location>
</feature>
<dbReference type="Proteomes" id="UP000887116">
    <property type="component" value="Unassembled WGS sequence"/>
</dbReference>
<dbReference type="InterPro" id="IPR040676">
    <property type="entry name" value="DUF5641"/>
</dbReference>
<proteinExistence type="predicted"/>
<evidence type="ECO:0000313" key="2">
    <source>
        <dbReference type="EMBL" id="GFQ73681.1"/>
    </source>
</evidence>
<organism evidence="2 3">
    <name type="scientific">Trichonephila clavata</name>
    <name type="common">Joro spider</name>
    <name type="synonym">Nephila clavata</name>
    <dbReference type="NCBI Taxonomy" id="2740835"/>
    <lineage>
        <taxon>Eukaryota</taxon>
        <taxon>Metazoa</taxon>
        <taxon>Ecdysozoa</taxon>
        <taxon>Arthropoda</taxon>
        <taxon>Chelicerata</taxon>
        <taxon>Arachnida</taxon>
        <taxon>Araneae</taxon>
        <taxon>Araneomorphae</taxon>
        <taxon>Entelegynae</taxon>
        <taxon>Araneoidea</taxon>
        <taxon>Nephilidae</taxon>
        <taxon>Trichonephila</taxon>
    </lineage>
</organism>
<protein>
    <submittedName>
        <fullName evidence="2">Retrovirus-related Pol polyprotein from transposon 17.6</fullName>
    </submittedName>
</protein>
<comment type="caution">
    <text evidence="2">The sequence shown here is derived from an EMBL/GenBank/DDBJ whole genome shotgun (WGS) entry which is preliminary data.</text>
</comment>
<reference evidence="2" key="1">
    <citation type="submission" date="2020-07" db="EMBL/GenBank/DDBJ databases">
        <title>Multicomponent nature underlies the extraordinary mechanical properties of spider dragline silk.</title>
        <authorList>
            <person name="Kono N."/>
            <person name="Nakamura H."/>
            <person name="Mori M."/>
            <person name="Yoshida Y."/>
            <person name="Ohtoshi R."/>
            <person name="Malay A.D."/>
            <person name="Moran D.A.P."/>
            <person name="Tomita M."/>
            <person name="Numata K."/>
            <person name="Arakawa K."/>
        </authorList>
    </citation>
    <scope>NUCLEOTIDE SEQUENCE</scope>
</reference>
<name>A0A8X6KHX7_TRICU</name>
<dbReference type="Pfam" id="PF18701">
    <property type="entry name" value="DUF5641"/>
    <property type="match status" value="1"/>
</dbReference>
<dbReference type="EMBL" id="BMAO01021331">
    <property type="protein sequence ID" value="GFQ73681.1"/>
    <property type="molecule type" value="Genomic_DNA"/>
</dbReference>
<sequence>MRDIEFENKDIPTKRTILSTMPFVILTKILFQELWKLQLSWDDPVPEQSDPKRRQVFVANRVSEIQSTFPEENWFHVHGKENPADCASRGLLPSDLVDHELWWSGPKWLMTSDIPFPTDVPNCQEALKEERKQTSCAVGLSVEELPIISRVSSFRKLQRVLAWCLRFISNAKLTSTERKFGALTTKELEKGLVCCIKQVQVTNFASELKCLQSGKPLPANSRILNLYPFIDNDGRITETFAESDGKIRVANVKTKHGIFKRGITKLCILPLEQY</sequence>
<dbReference type="AlphaFoldDB" id="A0A8X6KHX7"/>
<dbReference type="OrthoDB" id="6434642at2759"/>
<keyword evidence="3" id="KW-1185">Reference proteome</keyword>
<accession>A0A8X6KHX7</accession>
<dbReference type="PANTHER" id="PTHR47331">
    <property type="entry name" value="PHD-TYPE DOMAIN-CONTAINING PROTEIN"/>
    <property type="match status" value="1"/>
</dbReference>
<evidence type="ECO:0000313" key="3">
    <source>
        <dbReference type="Proteomes" id="UP000887116"/>
    </source>
</evidence>
<evidence type="ECO:0000259" key="1">
    <source>
        <dbReference type="Pfam" id="PF18701"/>
    </source>
</evidence>